<dbReference type="InterPro" id="IPR011009">
    <property type="entry name" value="Kinase-like_dom_sf"/>
</dbReference>
<evidence type="ECO:0000256" key="2">
    <source>
        <dbReference type="ARBA" id="ARBA00012409"/>
    </source>
</evidence>
<feature type="binding site" evidence="9">
    <location>
        <position position="139"/>
    </location>
    <ligand>
        <name>ATP</name>
        <dbReference type="ChEBI" id="CHEBI:30616"/>
    </ligand>
</feature>
<keyword evidence="3" id="KW-0723">Serine/threonine-protein kinase</keyword>
<evidence type="ECO:0000256" key="7">
    <source>
        <dbReference type="ARBA" id="ARBA00022840"/>
    </source>
</evidence>
<feature type="region of interest" description="Disordered" evidence="10">
    <location>
        <begin position="1"/>
        <end position="69"/>
    </location>
</feature>
<evidence type="ECO:0000259" key="11">
    <source>
        <dbReference type="PROSITE" id="PS50011"/>
    </source>
</evidence>
<evidence type="ECO:0000256" key="8">
    <source>
        <dbReference type="ARBA" id="ARBA00049280"/>
    </source>
</evidence>
<evidence type="ECO:0000256" key="3">
    <source>
        <dbReference type="ARBA" id="ARBA00022527"/>
    </source>
</evidence>
<proteinExistence type="inferred from homology"/>
<dbReference type="Pfam" id="PF00069">
    <property type="entry name" value="Pkinase"/>
    <property type="match status" value="1"/>
</dbReference>
<feature type="domain" description="Protein kinase" evidence="11">
    <location>
        <begin position="110"/>
        <end position="394"/>
    </location>
</feature>
<dbReference type="SUPFAM" id="SSF56112">
    <property type="entry name" value="Protein kinase-like (PK-like)"/>
    <property type="match status" value="1"/>
</dbReference>
<dbReference type="GO" id="GO:0000307">
    <property type="term" value="C:cyclin-dependent protein kinase holoenzyme complex"/>
    <property type="evidence" value="ECO:0007669"/>
    <property type="project" value="TreeGrafter"/>
</dbReference>
<gene>
    <name evidence="12" type="ORF">OPV22_027721</name>
</gene>
<feature type="compositionally biased region" description="Polar residues" evidence="10">
    <location>
        <begin position="58"/>
        <end position="69"/>
    </location>
</feature>
<evidence type="ECO:0000313" key="13">
    <source>
        <dbReference type="Proteomes" id="UP001222027"/>
    </source>
</evidence>
<comment type="caution">
    <text evidence="12">The sequence shown here is derived from an EMBL/GenBank/DDBJ whole genome shotgun (WGS) entry which is preliminary data.</text>
</comment>
<dbReference type="Gene3D" id="3.30.200.20">
    <property type="entry name" value="Phosphorylase Kinase, domain 1"/>
    <property type="match status" value="1"/>
</dbReference>
<evidence type="ECO:0000256" key="10">
    <source>
        <dbReference type="SAM" id="MobiDB-lite"/>
    </source>
</evidence>
<feature type="compositionally biased region" description="Basic and acidic residues" evidence="10">
    <location>
        <begin position="411"/>
        <end position="428"/>
    </location>
</feature>
<comment type="catalytic activity">
    <reaction evidence="8">
        <text>[DNA-directed RNA polymerase] + ATP = phospho-[DNA-directed RNA polymerase] + ADP + H(+)</text>
        <dbReference type="Rhea" id="RHEA:10216"/>
        <dbReference type="Rhea" id="RHEA-COMP:11321"/>
        <dbReference type="Rhea" id="RHEA-COMP:11322"/>
        <dbReference type="ChEBI" id="CHEBI:15378"/>
        <dbReference type="ChEBI" id="CHEBI:30616"/>
        <dbReference type="ChEBI" id="CHEBI:43176"/>
        <dbReference type="ChEBI" id="CHEBI:68546"/>
        <dbReference type="ChEBI" id="CHEBI:456216"/>
        <dbReference type="EC" id="2.7.11.23"/>
    </reaction>
</comment>
<dbReference type="InterPro" id="IPR050108">
    <property type="entry name" value="CDK"/>
</dbReference>
<dbReference type="GO" id="GO:0032968">
    <property type="term" value="P:positive regulation of transcription elongation by RNA polymerase II"/>
    <property type="evidence" value="ECO:0007669"/>
    <property type="project" value="TreeGrafter"/>
</dbReference>
<evidence type="ECO:0000256" key="1">
    <source>
        <dbReference type="ARBA" id="ARBA00006485"/>
    </source>
</evidence>
<organism evidence="12 13">
    <name type="scientific">Ensete ventricosum</name>
    <name type="common">Abyssinian banana</name>
    <name type="synonym">Musa ensete</name>
    <dbReference type="NCBI Taxonomy" id="4639"/>
    <lineage>
        <taxon>Eukaryota</taxon>
        <taxon>Viridiplantae</taxon>
        <taxon>Streptophyta</taxon>
        <taxon>Embryophyta</taxon>
        <taxon>Tracheophyta</taxon>
        <taxon>Spermatophyta</taxon>
        <taxon>Magnoliopsida</taxon>
        <taxon>Liliopsida</taxon>
        <taxon>Zingiberales</taxon>
        <taxon>Musaceae</taxon>
        <taxon>Ensete</taxon>
    </lineage>
</organism>
<evidence type="ECO:0000313" key="12">
    <source>
        <dbReference type="EMBL" id="KAJ8465169.1"/>
    </source>
</evidence>
<dbReference type="Gene3D" id="1.10.510.10">
    <property type="entry name" value="Transferase(Phosphotransferase) domain 1"/>
    <property type="match status" value="1"/>
</dbReference>
<sequence length="772" mass="86426">MGCVASKAPVTPAVDSSGVSGSLDTSRDLLPAAASLWNQPQVDNDEFGEQSESEKSGNVESAGNSSENFQLRNMNRCTEGEQVAAGWPSWLSSVAREAIQGWVPFKADSFEKLEKIGQGTYSSVFRAREIDTGRIVALKKVHFDNFEPESVRFMAREIQILRKLDHPNIMKLEGIITSRLSCSIYLVFEYMEHDLSGLSSCPDVNFSEQQIKCYMKQLLSGLEQCHSRGIIHRDIKCANLLVNNEGVLKVADFGLANILNPGEKQPLTSRVVTLWYRPPELLLGSTDYDASVDLWSVGCVFAELFLGMPILQGRTEVEQMHKIFKLCGSPPDDYWKKSKTPHATVFKPQHPYESCLQTTCNFLPESALKLLGTFLSIEPDKRGTASTALTSEYFRTKPCASDPSSLPKYQPNKEIDAKFREESRRLRVAEATAKPSRANKPSHESNNLAKPASQGEGLKIAQGTNRSGPKREISGVNGQQQILTARTRDEHRQAKPISQGDAYSGPLIVSACTGFACTKKPKDDHPHIKPQAKSRSRQDKLGKLDPSNNSQMKSAFKLNGEENGYLGYAPHSNLKGHKPNESTKDAMLKQWLHPELQDSMYSFAGYHPRDAVVLSKNQGLGYRDRAEKVDFSGPVLLQSEKVDEFLEKHEQHVRKAMRKSWFQRAPMFIEPNAICACEGKHRQFTPTSIIFLRNSVAQIILDMSNFVQQSNKASKLLLRKEFNLVEDFCRLQESGEGLYLFTVFSLLFLNLTILHGLTKLHVEINGFQHLPR</sequence>
<dbReference type="PANTHER" id="PTHR24056:SF228">
    <property type="entry name" value="PROTEIN IMPAIRED IN BABA-INDUCED STERILITY 1"/>
    <property type="match status" value="1"/>
</dbReference>
<evidence type="ECO:0000256" key="9">
    <source>
        <dbReference type="PROSITE-ProRule" id="PRU10141"/>
    </source>
</evidence>
<reference evidence="12 13" key="1">
    <citation type="submission" date="2022-12" db="EMBL/GenBank/DDBJ databases">
        <title>Chromosome-scale assembly of the Ensete ventricosum genome.</title>
        <authorList>
            <person name="Dussert Y."/>
            <person name="Stocks J."/>
            <person name="Wendawek A."/>
            <person name="Woldeyes F."/>
            <person name="Nichols R.A."/>
            <person name="Borrell J.S."/>
        </authorList>
    </citation>
    <scope>NUCLEOTIDE SEQUENCE [LARGE SCALE GENOMIC DNA]</scope>
    <source>
        <strain evidence="13">cv. Maze</strain>
        <tissue evidence="12">Seeds</tissue>
    </source>
</reference>
<protein>
    <recommendedName>
        <fullName evidence="2">[RNA-polymerase]-subunit kinase</fullName>
        <ecNumber evidence="2">2.7.11.23</ecNumber>
    </recommendedName>
</protein>
<evidence type="ECO:0000256" key="6">
    <source>
        <dbReference type="ARBA" id="ARBA00022777"/>
    </source>
</evidence>
<keyword evidence="13" id="KW-1185">Reference proteome</keyword>
<accession>A0AAV8Q1F4</accession>
<evidence type="ECO:0000256" key="4">
    <source>
        <dbReference type="ARBA" id="ARBA00022679"/>
    </source>
</evidence>
<dbReference type="AlphaFoldDB" id="A0AAV8Q1F4"/>
<dbReference type="CDD" id="cd07840">
    <property type="entry name" value="STKc_CDK9_like"/>
    <property type="match status" value="1"/>
</dbReference>
<dbReference type="FunFam" id="3.30.200.20:FF:000021">
    <property type="entry name" value="probable serine/threonine-protein kinase At1g54610"/>
    <property type="match status" value="1"/>
</dbReference>
<comment type="similarity">
    <text evidence="1">Belongs to the protein kinase superfamily. CMGC Ser/Thr protein kinase family. CDC2/CDKX subfamily.</text>
</comment>
<feature type="region of interest" description="Disordered" evidence="10">
    <location>
        <begin position="519"/>
        <end position="552"/>
    </location>
</feature>
<dbReference type="SMART" id="SM00220">
    <property type="entry name" value="S_TKc"/>
    <property type="match status" value="1"/>
</dbReference>
<keyword evidence="5 9" id="KW-0547">Nucleotide-binding</keyword>
<keyword evidence="4" id="KW-0808">Transferase</keyword>
<dbReference type="PROSITE" id="PS50011">
    <property type="entry name" value="PROTEIN_KINASE_DOM"/>
    <property type="match status" value="1"/>
</dbReference>
<dbReference type="PROSITE" id="PS00107">
    <property type="entry name" value="PROTEIN_KINASE_ATP"/>
    <property type="match status" value="1"/>
</dbReference>
<dbReference type="EC" id="2.7.11.23" evidence="2"/>
<keyword evidence="7 9" id="KW-0067">ATP-binding</keyword>
<dbReference type="FunFam" id="1.10.510.10:FF:000043">
    <property type="entry name" value="probable serine/threonine-protein kinase At1g54610"/>
    <property type="match status" value="1"/>
</dbReference>
<feature type="region of interest" description="Disordered" evidence="10">
    <location>
        <begin position="398"/>
        <end position="480"/>
    </location>
</feature>
<keyword evidence="6" id="KW-0418">Kinase</keyword>
<dbReference type="PANTHER" id="PTHR24056">
    <property type="entry name" value="CELL DIVISION PROTEIN KINASE"/>
    <property type="match status" value="1"/>
</dbReference>
<dbReference type="GO" id="GO:0005634">
    <property type="term" value="C:nucleus"/>
    <property type="evidence" value="ECO:0007669"/>
    <property type="project" value="TreeGrafter"/>
</dbReference>
<dbReference type="GO" id="GO:0005524">
    <property type="term" value="F:ATP binding"/>
    <property type="evidence" value="ECO:0007669"/>
    <property type="project" value="UniProtKB-UniRule"/>
</dbReference>
<dbReference type="PROSITE" id="PS00108">
    <property type="entry name" value="PROTEIN_KINASE_ST"/>
    <property type="match status" value="1"/>
</dbReference>
<evidence type="ECO:0000256" key="5">
    <source>
        <dbReference type="ARBA" id="ARBA00022741"/>
    </source>
</evidence>
<dbReference type="Proteomes" id="UP001222027">
    <property type="component" value="Unassembled WGS sequence"/>
</dbReference>
<dbReference type="InterPro" id="IPR000719">
    <property type="entry name" value="Prot_kinase_dom"/>
</dbReference>
<dbReference type="InterPro" id="IPR008271">
    <property type="entry name" value="Ser/Thr_kinase_AS"/>
</dbReference>
<dbReference type="InterPro" id="IPR017441">
    <property type="entry name" value="Protein_kinase_ATP_BS"/>
</dbReference>
<name>A0AAV8Q1F4_ENSVE</name>
<dbReference type="GO" id="GO:0008353">
    <property type="term" value="F:RNA polymerase II CTD heptapeptide repeat kinase activity"/>
    <property type="evidence" value="ECO:0007669"/>
    <property type="project" value="UniProtKB-EC"/>
</dbReference>
<dbReference type="EMBL" id="JAQQAF010000008">
    <property type="protein sequence ID" value="KAJ8465169.1"/>
    <property type="molecule type" value="Genomic_DNA"/>
</dbReference>